<feature type="compositionally biased region" description="Basic and acidic residues" evidence="1">
    <location>
        <begin position="9"/>
        <end position="20"/>
    </location>
</feature>
<evidence type="ECO:0000313" key="2">
    <source>
        <dbReference type="EMBL" id="URD76923.1"/>
    </source>
</evidence>
<evidence type="ECO:0000256" key="1">
    <source>
        <dbReference type="SAM" id="MobiDB-lite"/>
    </source>
</evidence>
<organism evidence="2 3">
    <name type="scientific">Musa troglodytarum</name>
    <name type="common">fe'i banana</name>
    <dbReference type="NCBI Taxonomy" id="320322"/>
    <lineage>
        <taxon>Eukaryota</taxon>
        <taxon>Viridiplantae</taxon>
        <taxon>Streptophyta</taxon>
        <taxon>Embryophyta</taxon>
        <taxon>Tracheophyta</taxon>
        <taxon>Spermatophyta</taxon>
        <taxon>Magnoliopsida</taxon>
        <taxon>Liliopsida</taxon>
        <taxon>Zingiberales</taxon>
        <taxon>Musaceae</taxon>
        <taxon>Musa</taxon>
    </lineage>
</organism>
<dbReference type="Proteomes" id="UP001055439">
    <property type="component" value="Chromosome 1"/>
</dbReference>
<feature type="region of interest" description="Disordered" evidence="1">
    <location>
        <begin position="1"/>
        <end position="29"/>
    </location>
</feature>
<keyword evidence="3" id="KW-1185">Reference proteome</keyword>
<dbReference type="AlphaFoldDB" id="A0A9E7EJC5"/>
<reference evidence="2" key="1">
    <citation type="submission" date="2022-05" db="EMBL/GenBank/DDBJ databases">
        <title>The Musa troglodytarum L. genome provides insights into the mechanism of non-climacteric behaviour and enrichment of carotenoids.</title>
        <authorList>
            <person name="Wang J."/>
        </authorList>
    </citation>
    <scope>NUCLEOTIDE SEQUENCE</scope>
    <source>
        <tissue evidence="2">Leaf</tissue>
    </source>
</reference>
<evidence type="ECO:0000313" key="3">
    <source>
        <dbReference type="Proteomes" id="UP001055439"/>
    </source>
</evidence>
<protein>
    <submittedName>
        <fullName evidence="2">Uncharacterized protein</fullName>
    </submittedName>
</protein>
<gene>
    <name evidence="2" type="ORF">MUK42_35649</name>
</gene>
<accession>A0A9E7EJC5</accession>
<proteinExistence type="predicted"/>
<name>A0A9E7EJC5_9LILI</name>
<dbReference type="EMBL" id="CP097502">
    <property type="protein sequence ID" value="URD76923.1"/>
    <property type="molecule type" value="Genomic_DNA"/>
</dbReference>
<sequence>MTAARRQPRPRDARDVRREPNSCGAHGYSLPSSGDHVSLDVASFLSTHISLGNDDYLICGHHINTMHTVLIAFPSSKLYVASDPLEHKETLVFAFRVVFPAAMET</sequence>